<name>A0AAD9RSG7_9HYME</name>
<sequence length="66" mass="7693">MLTSLIDYAFNKGYFQSESRTKRSGVDFNFWNSFLTSYENGRGTMIRGLNDSFFHGSYARRCTQTL</sequence>
<dbReference type="EMBL" id="JAIFRP010000026">
    <property type="protein sequence ID" value="KAK2584436.1"/>
    <property type="molecule type" value="Genomic_DNA"/>
</dbReference>
<protein>
    <submittedName>
        <fullName evidence="1">Uncharacterized protein</fullName>
    </submittedName>
</protein>
<evidence type="ECO:0000313" key="2">
    <source>
        <dbReference type="Proteomes" id="UP001258017"/>
    </source>
</evidence>
<accession>A0AAD9RSG7</accession>
<comment type="caution">
    <text evidence="1">The sequence shown here is derived from an EMBL/GenBank/DDBJ whole genome shotgun (WGS) entry which is preliminary data.</text>
</comment>
<gene>
    <name evidence="1" type="ORF">KPH14_006816</name>
</gene>
<proteinExistence type="predicted"/>
<keyword evidence="2" id="KW-1185">Reference proteome</keyword>
<reference evidence="1" key="1">
    <citation type="submission" date="2021-08" db="EMBL/GenBank/DDBJ databases">
        <authorList>
            <person name="Misof B."/>
            <person name="Oliver O."/>
            <person name="Podsiadlowski L."/>
            <person name="Donath A."/>
            <person name="Peters R."/>
            <person name="Mayer C."/>
            <person name="Rust J."/>
            <person name="Gunkel S."/>
            <person name="Lesny P."/>
            <person name="Martin S."/>
            <person name="Oeyen J.P."/>
            <person name="Petersen M."/>
            <person name="Panagiotis P."/>
            <person name="Wilbrandt J."/>
            <person name="Tanja T."/>
        </authorList>
    </citation>
    <scope>NUCLEOTIDE SEQUENCE</scope>
    <source>
        <strain evidence="1">GBR_01_08_01A</strain>
        <tissue evidence="1">Thorax + abdomen</tissue>
    </source>
</reference>
<reference evidence="1" key="2">
    <citation type="journal article" date="2023" name="Commun. Biol.">
        <title>Intrasexual cuticular hydrocarbon dimorphism in a wasp sheds light on hydrocarbon biosynthesis genes in Hymenoptera.</title>
        <authorList>
            <person name="Moris V.C."/>
            <person name="Podsiadlowski L."/>
            <person name="Martin S."/>
            <person name="Oeyen J.P."/>
            <person name="Donath A."/>
            <person name="Petersen M."/>
            <person name="Wilbrandt J."/>
            <person name="Misof B."/>
            <person name="Liedtke D."/>
            <person name="Thamm M."/>
            <person name="Scheiner R."/>
            <person name="Schmitt T."/>
            <person name="Niehuis O."/>
        </authorList>
    </citation>
    <scope>NUCLEOTIDE SEQUENCE</scope>
    <source>
        <strain evidence="1">GBR_01_08_01A</strain>
    </source>
</reference>
<dbReference type="AlphaFoldDB" id="A0AAD9RSG7"/>
<organism evidence="1 2">
    <name type="scientific">Odynerus spinipes</name>
    <dbReference type="NCBI Taxonomy" id="1348599"/>
    <lineage>
        <taxon>Eukaryota</taxon>
        <taxon>Metazoa</taxon>
        <taxon>Ecdysozoa</taxon>
        <taxon>Arthropoda</taxon>
        <taxon>Hexapoda</taxon>
        <taxon>Insecta</taxon>
        <taxon>Pterygota</taxon>
        <taxon>Neoptera</taxon>
        <taxon>Endopterygota</taxon>
        <taxon>Hymenoptera</taxon>
        <taxon>Apocrita</taxon>
        <taxon>Aculeata</taxon>
        <taxon>Vespoidea</taxon>
        <taxon>Vespidae</taxon>
        <taxon>Eumeninae</taxon>
        <taxon>Odynerus</taxon>
    </lineage>
</organism>
<evidence type="ECO:0000313" key="1">
    <source>
        <dbReference type="EMBL" id="KAK2584436.1"/>
    </source>
</evidence>
<dbReference type="Proteomes" id="UP001258017">
    <property type="component" value="Unassembled WGS sequence"/>
</dbReference>